<feature type="binding site" evidence="8">
    <location>
        <position position="16"/>
    </location>
    <ligand>
        <name>ATP</name>
        <dbReference type="ChEBI" id="CHEBI:30616"/>
    </ligand>
</feature>
<evidence type="ECO:0000256" key="8">
    <source>
        <dbReference type="HAMAP-Rule" id="MF_00456"/>
    </source>
</evidence>
<dbReference type="GO" id="GO:0055129">
    <property type="term" value="P:L-proline biosynthetic process"/>
    <property type="evidence" value="ECO:0007669"/>
    <property type="project" value="UniProtKB-UniRule"/>
</dbReference>
<dbReference type="EC" id="2.7.2.11" evidence="8"/>
<name>A0A974XH51_9FIRM</name>
<dbReference type="GO" id="GO:0005829">
    <property type="term" value="C:cytosol"/>
    <property type="evidence" value="ECO:0007669"/>
    <property type="project" value="TreeGrafter"/>
</dbReference>
<dbReference type="InterPro" id="IPR041739">
    <property type="entry name" value="G5K_ProB"/>
</dbReference>
<comment type="pathway">
    <text evidence="8">Amino-acid biosynthesis; L-proline biosynthesis; L-glutamate 5-semialdehyde from L-glutamate: step 1/2.</text>
</comment>
<feature type="domain" description="Aspartate/glutamate/uridylate kinase" evidence="9">
    <location>
        <begin position="11"/>
        <end position="243"/>
    </location>
</feature>
<dbReference type="PANTHER" id="PTHR43654">
    <property type="entry name" value="GLUTAMATE 5-KINASE"/>
    <property type="match status" value="1"/>
</dbReference>
<comment type="similarity">
    <text evidence="8">Belongs to the glutamate 5-kinase family.</text>
</comment>
<comment type="function">
    <text evidence="8">Catalyzes the transfer of a phosphate group to glutamate to form L-glutamate 5-phosphate.</text>
</comment>
<evidence type="ECO:0000313" key="11">
    <source>
        <dbReference type="Proteomes" id="UP000663499"/>
    </source>
</evidence>
<reference evidence="10" key="1">
    <citation type="submission" date="2021-03" db="EMBL/GenBank/DDBJ databases">
        <title>Alkalibacter marinus sp. nov., isolated from tidal flat sediment.</title>
        <authorList>
            <person name="Namirimu T."/>
            <person name="Yang J.-A."/>
            <person name="Yang S.-H."/>
            <person name="Kim Y.-J."/>
            <person name="Kwon K.K."/>
        </authorList>
    </citation>
    <scope>NUCLEOTIDE SEQUENCE</scope>
    <source>
        <strain evidence="10">ES005</strain>
    </source>
</reference>
<evidence type="ECO:0000313" key="10">
    <source>
        <dbReference type="EMBL" id="QSX09733.1"/>
    </source>
</evidence>
<dbReference type="PANTHER" id="PTHR43654:SF1">
    <property type="entry name" value="ISOPENTENYL PHOSPHATE KINASE"/>
    <property type="match status" value="1"/>
</dbReference>
<feature type="binding site" evidence="8">
    <location>
        <begin position="178"/>
        <end position="179"/>
    </location>
    <ligand>
        <name>ATP</name>
        <dbReference type="ChEBI" id="CHEBI:30616"/>
    </ligand>
</feature>
<gene>
    <name evidence="8 10" type="primary">proB</name>
    <name evidence="10" type="ORF">J0B03_11915</name>
</gene>
<evidence type="ECO:0000256" key="5">
    <source>
        <dbReference type="ARBA" id="ARBA00022741"/>
    </source>
</evidence>
<dbReference type="SUPFAM" id="SSF53633">
    <property type="entry name" value="Carbamate kinase-like"/>
    <property type="match status" value="1"/>
</dbReference>
<evidence type="ECO:0000256" key="1">
    <source>
        <dbReference type="ARBA" id="ARBA00022490"/>
    </source>
</evidence>
<evidence type="ECO:0000256" key="2">
    <source>
        <dbReference type="ARBA" id="ARBA00022605"/>
    </source>
</evidence>
<proteinExistence type="inferred from homology"/>
<dbReference type="InterPro" id="IPR001057">
    <property type="entry name" value="Glu/AcGlu_kinase"/>
</dbReference>
<feature type="binding site" evidence="8">
    <location>
        <begin position="220"/>
        <end position="226"/>
    </location>
    <ligand>
        <name>ATP</name>
        <dbReference type="ChEBI" id="CHEBI:30616"/>
    </ligand>
</feature>
<dbReference type="PRINTS" id="PR00474">
    <property type="entry name" value="GLU5KINASE"/>
</dbReference>
<keyword evidence="2 8" id="KW-0028">Amino-acid biosynthesis</keyword>
<evidence type="ECO:0000256" key="4">
    <source>
        <dbReference type="ARBA" id="ARBA00022679"/>
    </source>
</evidence>
<feature type="binding site" evidence="8">
    <location>
        <position position="143"/>
    </location>
    <ligand>
        <name>substrate</name>
    </ligand>
</feature>
<dbReference type="CDD" id="cd04242">
    <property type="entry name" value="AAK_G5K_ProB"/>
    <property type="match status" value="1"/>
</dbReference>
<dbReference type="InterPro" id="IPR011529">
    <property type="entry name" value="Glu_5kinase"/>
</dbReference>
<keyword evidence="5 8" id="KW-0547">Nucleotide-binding</keyword>
<dbReference type="PIRSF" id="PIRSF000729">
    <property type="entry name" value="GK"/>
    <property type="match status" value="1"/>
</dbReference>
<keyword evidence="6 8" id="KW-0418">Kinase</keyword>
<dbReference type="AlphaFoldDB" id="A0A974XH51"/>
<organism evidence="10 11">
    <name type="scientific">Alkalibacter rhizosphaerae</name>
    <dbReference type="NCBI Taxonomy" id="2815577"/>
    <lineage>
        <taxon>Bacteria</taxon>
        <taxon>Bacillati</taxon>
        <taxon>Bacillota</taxon>
        <taxon>Clostridia</taxon>
        <taxon>Eubacteriales</taxon>
        <taxon>Eubacteriaceae</taxon>
        <taxon>Alkalibacter</taxon>
    </lineage>
</organism>
<dbReference type="EMBL" id="CP071444">
    <property type="protein sequence ID" value="QSX09733.1"/>
    <property type="molecule type" value="Genomic_DNA"/>
</dbReference>
<evidence type="ECO:0000259" key="9">
    <source>
        <dbReference type="Pfam" id="PF00696"/>
    </source>
</evidence>
<accession>A0A974XH51</accession>
<protein>
    <recommendedName>
        <fullName evidence="8">Glutamate 5-kinase</fullName>
        <ecNumber evidence="8">2.7.2.11</ecNumber>
    </recommendedName>
    <alternativeName>
        <fullName evidence="8">Gamma-glutamyl kinase</fullName>
        <shortName evidence="8">GK</shortName>
    </alternativeName>
</protein>
<dbReference type="GO" id="GO:0005524">
    <property type="term" value="F:ATP binding"/>
    <property type="evidence" value="ECO:0007669"/>
    <property type="project" value="UniProtKB-KW"/>
</dbReference>
<sequence length="265" mass="28462">MGLRTKAKEANRIVIKIGTSSITYPTGNINIQRMEALARVITDLENSGKDVILVSSGAIGAGMDKIGLSNKPTLLKEKQAAAAVGQAILMQLYQKFFGEYNQAIAQILLTADVFHSPIKKANTVNTFETLFEYGVVPIVNENDAISTEEIQEERFGDNDTLSAMVAVLMNADLLIILSDVEGLYSDNPLKNPDAHLIHAVEKLTDELMCVAGGSNSKVGTGGMITKLCASKITSAKGIPTILASSSDLKNIYRILEGQDIGTFIK</sequence>
<evidence type="ECO:0000256" key="3">
    <source>
        <dbReference type="ARBA" id="ARBA00022650"/>
    </source>
</evidence>
<dbReference type="InterPro" id="IPR005715">
    <property type="entry name" value="Glu_5kinase/COase_Synthase"/>
</dbReference>
<dbReference type="NCBIfam" id="TIGR01027">
    <property type="entry name" value="proB"/>
    <property type="match status" value="1"/>
</dbReference>
<keyword evidence="3 8" id="KW-0641">Proline biosynthesis</keyword>
<dbReference type="InterPro" id="IPR001048">
    <property type="entry name" value="Asp/Glu/Uridylate_kinase"/>
</dbReference>
<dbReference type="RefSeq" id="WP_207301062.1">
    <property type="nucleotide sequence ID" value="NZ_CP071444.1"/>
</dbReference>
<evidence type="ECO:0000256" key="7">
    <source>
        <dbReference type="ARBA" id="ARBA00022840"/>
    </source>
</evidence>
<dbReference type="Gene3D" id="3.40.1160.10">
    <property type="entry name" value="Acetylglutamate kinase-like"/>
    <property type="match status" value="1"/>
</dbReference>
<feature type="binding site" evidence="8">
    <location>
        <position position="158"/>
    </location>
    <ligand>
        <name>substrate</name>
    </ligand>
</feature>
<dbReference type="KEGG" id="alka:J0B03_11915"/>
<dbReference type="FunFam" id="3.40.1160.10:FF:000018">
    <property type="entry name" value="Glutamate 5-kinase"/>
    <property type="match status" value="1"/>
</dbReference>
<keyword evidence="4 8" id="KW-0808">Transferase</keyword>
<dbReference type="HAMAP" id="MF_00456">
    <property type="entry name" value="ProB"/>
    <property type="match status" value="1"/>
</dbReference>
<dbReference type="GO" id="GO:0004349">
    <property type="term" value="F:glutamate 5-kinase activity"/>
    <property type="evidence" value="ECO:0007669"/>
    <property type="project" value="UniProtKB-UniRule"/>
</dbReference>
<keyword evidence="7 8" id="KW-0067">ATP-binding</keyword>
<keyword evidence="1 8" id="KW-0963">Cytoplasm</keyword>
<dbReference type="InterPro" id="IPR036393">
    <property type="entry name" value="AceGlu_kinase-like_sf"/>
</dbReference>
<comment type="subcellular location">
    <subcellularLocation>
        <location evidence="8">Cytoplasm</location>
    </subcellularLocation>
</comment>
<comment type="catalytic activity">
    <reaction evidence="8">
        <text>L-glutamate + ATP = L-glutamyl 5-phosphate + ADP</text>
        <dbReference type="Rhea" id="RHEA:14877"/>
        <dbReference type="ChEBI" id="CHEBI:29985"/>
        <dbReference type="ChEBI" id="CHEBI:30616"/>
        <dbReference type="ChEBI" id="CHEBI:58274"/>
        <dbReference type="ChEBI" id="CHEBI:456216"/>
        <dbReference type="EC" id="2.7.2.11"/>
    </reaction>
</comment>
<feature type="binding site" evidence="8">
    <location>
        <position position="56"/>
    </location>
    <ligand>
        <name>substrate</name>
    </ligand>
</feature>
<dbReference type="Proteomes" id="UP000663499">
    <property type="component" value="Chromosome"/>
</dbReference>
<dbReference type="Pfam" id="PF00696">
    <property type="entry name" value="AA_kinase"/>
    <property type="match status" value="1"/>
</dbReference>
<keyword evidence="11" id="KW-1185">Reference proteome</keyword>
<evidence type="ECO:0000256" key="6">
    <source>
        <dbReference type="ARBA" id="ARBA00022777"/>
    </source>
</evidence>